<keyword evidence="4" id="KW-1185">Reference proteome</keyword>
<accession>A0AAE2YQJ5</accession>
<dbReference type="GO" id="GO:0016491">
    <property type="term" value="F:oxidoreductase activity"/>
    <property type="evidence" value="ECO:0007669"/>
    <property type="project" value="UniProtKB-KW"/>
</dbReference>
<dbReference type="Gene3D" id="3.40.50.720">
    <property type="entry name" value="NAD(P)-binding Rossmann-like Domain"/>
    <property type="match status" value="1"/>
</dbReference>
<gene>
    <name evidence="3" type="ORF">HFQ13_08055</name>
</gene>
<dbReference type="PANTHER" id="PTHR44196">
    <property type="entry name" value="DEHYDROGENASE/REDUCTASE SDR FAMILY MEMBER 7B"/>
    <property type="match status" value="1"/>
</dbReference>
<dbReference type="AlphaFoldDB" id="A0AAE2YQJ5"/>
<comment type="similarity">
    <text evidence="1">Belongs to the short-chain dehydrogenases/reductases (SDR) family.</text>
</comment>
<dbReference type="GO" id="GO:0016020">
    <property type="term" value="C:membrane"/>
    <property type="evidence" value="ECO:0007669"/>
    <property type="project" value="TreeGrafter"/>
</dbReference>
<evidence type="ECO:0000313" key="3">
    <source>
        <dbReference type="EMBL" id="MBU2788156.1"/>
    </source>
</evidence>
<comment type="caution">
    <text evidence="3">The sequence shown here is derived from an EMBL/GenBank/DDBJ whole genome shotgun (WGS) entry which is preliminary data.</text>
</comment>
<keyword evidence="2" id="KW-0560">Oxidoreductase</keyword>
<protein>
    <submittedName>
        <fullName evidence="3">SDR family NAD(P)-dependent oxidoreductase</fullName>
    </submittedName>
</protein>
<evidence type="ECO:0000313" key="4">
    <source>
        <dbReference type="Proteomes" id="UP001197378"/>
    </source>
</evidence>
<reference evidence="3" key="1">
    <citation type="journal article" date="2021" name="ISME J.">
        <title>Genomic evolution of the class Acidithiobacillia: deep-branching Proteobacteria living in extreme acidic conditions.</title>
        <authorList>
            <person name="Moya-Beltran A."/>
            <person name="Beard S."/>
            <person name="Rojas-Villalobos C."/>
            <person name="Issotta F."/>
            <person name="Gallardo Y."/>
            <person name="Ulloa R."/>
            <person name="Giaveno A."/>
            <person name="Degli Esposti M."/>
            <person name="Johnson D.B."/>
            <person name="Quatrini R."/>
        </authorList>
    </citation>
    <scope>NUCLEOTIDE SEQUENCE</scope>
    <source>
        <strain evidence="3">VAN18-1</strain>
    </source>
</reference>
<dbReference type="Proteomes" id="UP001197378">
    <property type="component" value="Unassembled WGS sequence"/>
</dbReference>
<organism evidence="3 4">
    <name type="scientific">Igneacidithiobacillus copahuensis</name>
    <dbReference type="NCBI Taxonomy" id="2724909"/>
    <lineage>
        <taxon>Bacteria</taxon>
        <taxon>Pseudomonadati</taxon>
        <taxon>Pseudomonadota</taxon>
        <taxon>Acidithiobacillia</taxon>
        <taxon>Acidithiobacillales</taxon>
        <taxon>Acidithiobacillaceae</taxon>
        <taxon>Igneacidithiobacillus</taxon>
    </lineage>
</organism>
<evidence type="ECO:0000256" key="1">
    <source>
        <dbReference type="ARBA" id="ARBA00006484"/>
    </source>
</evidence>
<dbReference type="Pfam" id="PF00106">
    <property type="entry name" value="adh_short"/>
    <property type="match status" value="1"/>
</dbReference>
<dbReference type="PRINTS" id="PR00081">
    <property type="entry name" value="GDHRDH"/>
</dbReference>
<sequence length="253" mass="27657">MNKGYWHGKRCWLIGASSGIGAATAQALHAAGARVAITARSADKLQQVLPNGENALLLPADVREAASLEEAHAQILRHWQGLDLLLYLAGAYAPARSWELDLQQAESILDVNYRGALRTLAAALPGWEARGPGKIVLVSSIAALRGLPQSLYYGPSKAALTHLAEVLRLDLEPRGFGVQVAHPGFVATPLTAQNDFAMPHLLQPEEAAQTLLKGMQSQRFAIEFPPAFTRRFHVLRCLPYRWYFPLIRRATGL</sequence>
<dbReference type="RefSeq" id="WP_215873000.1">
    <property type="nucleotide sequence ID" value="NZ_JAAXYO010000107.1"/>
</dbReference>
<dbReference type="InterPro" id="IPR036291">
    <property type="entry name" value="NAD(P)-bd_dom_sf"/>
</dbReference>
<evidence type="ECO:0000256" key="2">
    <source>
        <dbReference type="ARBA" id="ARBA00023002"/>
    </source>
</evidence>
<proteinExistence type="inferred from homology"/>
<dbReference type="PANTHER" id="PTHR44196:SF1">
    <property type="entry name" value="DEHYDROGENASE_REDUCTASE SDR FAMILY MEMBER 7B"/>
    <property type="match status" value="1"/>
</dbReference>
<dbReference type="SUPFAM" id="SSF51735">
    <property type="entry name" value="NAD(P)-binding Rossmann-fold domains"/>
    <property type="match status" value="1"/>
</dbReference>
<name>A0AAE2YQJ5_9PROT</name>
<dbReference type="InterPro" id="IPR002347">
    <property type="entry name" value="SDR_fam"/>
</dbReference>
<dbReference type="EMBL" id="JAAXYO010000107">
    <property type="protein sequence ID" value="MBU2788156.1"/>
    <property type="molecule type" value="Genomic_DNA"/>
</dbReference>